<organism evidence="2 3">
    <name type="scientific">Pseudolysinimonas kribbensis</name>
    <dbReference type="NCBI Taxonomy" id="433641"/>
    <lineage>
        <taxon>Bacteria</taxon>
        <taxon>Bacillati</taxon>
        <taxon>Actinomycetota</taxon>
        <taxon>Actinomycetes</taxon>
        <taxon>Micrococcales</taxon>
        <taxon>Microbacteriaceae</taxon>
        <taxon>Pseudolysinimonas</taxon>
    </lineage>
</organism>
<accession>A0ABQ6K6B9</accession>
<keyword evidence="3" id="KW-1185">Reference proteome</keyword>
<dbReference type="EMBL" id="BSVB01000001">
    <property type="protein sequence ID" value="GMA95281.1"/>
    <property type="molecule type" value="Genomic_DNA"/>
</dbReference>
<gene>
    <name evidence="2" type="ORF">GCM10025881_21050</name>
</gene>
<reference evidence="3" key="1">
    <citation type="journal article" date="2019" name="Int. J. Syst. Evol. Microbiol.">
        <title>The Global Catalogue of Microorganisms (GCM) 10K type strain sequencing project: providing services to taxonomists for standard genome sequencing and annotation.</title>
        <authorList>
            <consortium name="The Broad Institute Genomics Platform"/>
            <consortium name="The Broad Institute Genome Sequencing Center for Infectious Disease"/>
            <person name="Wu L."/>
            <person name="Ma J."/>
        </authorList>
    </citation>
    <scope>NUCLEOTIDE SEQUENCE [LARGE SCALE GENOMIC DNA]</scope>
    <source>
        <strain evidence="3">NBRC 108894</strain>
    </source>
</reference>
<proteinExistence type="predicted"/>
<evidence type="ECO:0000259" key="1">
    <source>
        <dbReference type="Pfam" id="PF13302"/>
    </source>
</evidence>
<dbReference type="Gene3D" id="3.40.630.30">
    <property type="match status" value="1"/>
</dbReference>
<dbReference type="PANTHER" id="PTHR43610">
    <property type="entry name" value="BLL6696 PROTEIN"/>
    <property type="match status" value="1"/>
</dbReference>
<dbReference type="PANTHER" id="PTHR43610:SF1">
    <property type="entry name" value="N-ACETYLTRANSFERASE DOMAIN-CONTAINING PROTEIN"/>
    <property type="match status" value="1"/>
</dbReference>
<dbReference type="InterPro" id="IPR000182">
    <property type="entry name" value="GNAT_dom"/>
</dbReference>
<dbReference type="Proteomes" id="UP001157034">
    <property type="component" value="Unassembled WGS sequence"/>
</dbReference>
<evidence type="ECO:0000313" key="3">
    <source>
        <dbReference type="Proteomes" id="UP001157034"/>
    </source>
</evidence>
<sequence length="197" mass="21377">MSATFPDAVVLEGHGIRLEPFEHRHLPGLWRALGRPEIFAAGYGGGPSGLPADEAAFDAWFPQYCRHGSGGRCWVVVRDGEILGSSSMLNIVLEKEHVEIGCTGYTPAVWGTDVNPATKLLLLTHAFAHGFGRVAIRTDEVNAHSRAAILKLGATFEGIMRRDLPRADGTWRNTAVHSITVDDWPEVRAGLEARLGS</sequence>
<protein>
    <recommendedName>
        <fullName evidence="1">N-acetyltransferase domain-containing protein</fullName>
    </recommendedName>
</protein>
<dbReference type="InterPro" id="IPR016181">
    <property type="entry name" value="Acyl_CoA_acyltransferase"/>
</dbReference>
<evidence type="ECO:0000313" key="2">
    <source>
        <dbReference type="EMBL" id="GMA95281.1"/>
    </source>
</evidence>
<dbReference type="SUPFAM" id="SSF55729">
    <property type="entry name" value="Acyl-CoA N-acyltransferases (Nat)"/>
    <property type="match status" value="1"/>
</dbReference>
<comment type="caution">
    <text evidence="2">The sequence shown here is derived from an EMBL/GenBank/DDBJ whole genome shotgun (WGS) entry which is preliminary data.</text>
</comment>
<dbReference type="Pfam" id="PF13302">
    <property type="entry name" value="Acetyltransf_3"/>
    <property type="match status" value="1"/>
</dbReference>
<name>A0ABQ6K6B9_9MICO</name>
<dbReference type="RefSeq" id="WP_284254062.1">
    <property type="nucleotide sequence ID" value="NZ_BAAAQO010000002.1"/>
</dbReference>
<feature type="domain" description="N-acetyltransferase" evidence="1">
    <location>
        <begin position="17"/>
        <end position="154"/>
    </location>
</feature>